<proteinExistence type="predicted"/>
<name>A0A0A9B206_ARUDO</name>
<protein>
    <submittedName>
        <fullName evidence="1">Uncharacterized protein</fullName>
    </submittedName>
</protein>
<reference evidence="1" key="2">
    <citation type="journal article" date="2015" name="Data Brief">
        <title>Shoot transcriptome of the giant reed, Arundo donax.</title>
        <authorList>
            <person name="Barrero R.A."/>
            <person name="Guerrero F.D."/>
            <person name="Moolhuijzen P."/>
            <person name="Goolsby J.A."/>
            <person name="Tidwell J."/>
            <person name="Bellgard S.E."/>
            <person name="Bellgard M.I."/>
        </authorList>
    </citation>
    <scope>NUCLEOTIDE SEQUENCE</scope>
    <source>
        <tissue evidence="1">Shoot tissue taken approximately 20 cm above the soil surface</tissue>
    </source>
</reference>
<dbReference type="AlphaFoldDB" id="A0A0A9B206"/>
<sequence length="43" mass="4475">MLPLFSFRGLPVAGYSLVAGCSSATGCSLTANCLVADSRREPR</sequence>
<evidence type="ECO:0000313" key="1">
    <source>
        <dbReference type="EMBL" id="JAD56143.1"/>
    </source>
</evidence>
<accession>A0A0A9B206</accession>
<dbReference type="EMBL" id="GBRH01241752">
    <property type="protein sequence ID" value="JAD56143.1"/>
    <property type="molecule type" value="Transcribed_RNA"/>
</dbReference>
<organism evidence="1">
    <name type="scientific">Arundo donax</name>
    <name type="common">Giant reed</name>
    <name type="synonym">Donax arundinaceus</name>
    <dbReference type="NCBI Taxonomy" id="35708"/>
    <lineage>
        <taxon>Eukaryota</taxon>
        <taxon>Viridiplantae</taxon>
        <taxon>Streptophyta</taxon>
        <taxon>Embryophyta</taxon>
        <taxon>Tracheophyta</taxon>
        <taxon>Spermatophyta</taxon>
        <taxon>Magnoliopsida</taxon>
        <taxon>Liliopsida</taxon>
        <taxon>Poales</taxon>
        <taxon>Poaceae</taxon>
        <taxon>PACMAD clade</taxon>
        <taxon>Arundinoideae</taxon>
        <taxon>Arundineae</taxon>
        <taxon>Arundo</taxon>
    </lineage>
</organism>
<reference evidence="1" key="1">
    <citation type="submission" date="2014-09" db="EMBL/GenBank/DDBJ databases">
        <authorList>
            <person name="Magalhaes I.L.F."/>
            <person name="Oliveira U."/>
            <person name="Santos F.R."/>
            <person name="Vidigal T.H.D.A."/>
            <person name="Brescovit A.D."/>
            <person name="Santos A.J."/>
        </authorList>
    </citation>
    <scope>NUCLEOTIDE SEQUENCE</scope>
    <source>
        <tissue evidence="1">Shoot tissue taken approximately 20 cm above the soil surface</tissue>
    </source>
</reference>